<dbReference type="InterPro" id="IPR000253">
    <property type="entry name" value="FHA_dom"/>
</dbReference>
<dbReference type="HOGENOM" id="CLU_324844_0_0_11"/>
<feature type="compositionally biased region" description="Pro residues" evidence="2">
    <location>
        <begin position="655"/>
        <end position="666"/>
    </location>
</feature>
<dbReference type="RefSeq" id="WP_017824185.1">
    <property type="nucleotide sequence ID" value="NZ_AORC01000022.1"/>
</dbReference>
<evidence type="ECO:0000256" key="2">
    <source>
        <dbReference type="SAM" id="MobiDB-lite"/>
    </source>
</evidence>
<feature type="compositionally biased region" description="Low complexity" evidence="2">
    <location>
        <begin position="252"/>
        <end position="269"/>
    </location>
</feature>
<dbReference type="Pfam" id="PF00498">
    <property type="entry name" value="FHA"/>
    <property type="match status" value="1"/>
</dbReference>
<reference evidence="4 5" key="1">
    <citation type="journal article" date="2013" name="Genome Announc.">
        <title>Draft genome sequence of an Actinobacterium, Brachybacterium muris strain UCD-AY4.</title>
        <authorList>
            <person name="Lo J.R."/>
            <person name="Lang J.M."/>
            <person name="Darling A.E."/>
            <person name="Eisen J.A."/>
            <person name="Coil D.A."/>
        </authorList>
    </citation>
    <scope>NUCLEOTIDE SEQUENCE [LARGE SCALE GENOMIC DNA]</scope>
    <source>
        <strain evidence="4 5">UCD-AY4</strain>
    </source>
</reference>
<dbReference type="CDD" id="cd00060">
    <property type="entry name" value="FHA"/>
    <property type="match status" value="1"/>
</dbReference>
<evidence type="ECO:0000313" key="5">
    <source>
        <dbReference type="Proteomes" id="UP000019754"/>
    </source>
</evidence>
<dbReference type="Proteomes" id="UP000019754">
    <property type="component" value="Unassembled WGS sequence"/>
</dbReference>
<evidence type="ECO:0000313" key="4">
    <source>
        <dbReference type="EMBL" id="EYT47845.1"/>
    </source>
</evidence>
<dbReference type="SUPFAM" id="SSF49879">
    <property type="entry name" value="SMAD/FHA domain"/>
    <property type="match status" value="1"/>
</dbReference>
<feature type="compositionally biased region" description="Low complexity" evidence="2">
    <location>
        <begin position="381"/>
        <end position="406"/>
    </location>
</feature>
<evidence type="ECO:0000256" key="1">
    <source>
        <dbReference type="ARBA" id="ARBA00022553"/>
    </source>
</evidence>
<feature type="compositionally biased region" description="Low complexity" evidence="2">
    <location>
        <begin position="753"/>
        <end position="763"/>
    </location>
</feature>
<dbReference type="EMBL" id="AORC01000022">
    <property type="protein sequence ID" value="EYT47845.1"/>
    <property type="molecule type" value="Genomic_DNA"/>
</dbReference>
<feature type="region of interest" description="Disordered" evidence="2">
    <location>
        <begin position="170"/>
        <end position="529"/>
    </location>
</feature>
<feature type="region of interest" description="Disordered" evidence="2">
    <location>
        <begin position="546"/>
        <end position="607"/>
    </location>
</feature>
<dbReference type="STRING" id="1249481.D641_0114315"/>
<dbReference type="AlphaFoldDB" id="A0A022KPZ5"/>
<comment type="caution">
    <text evidence="4">The sequence shown here is derived from an EMBL/GenBank/DDBJ whole genome shotgun (WGS) entry which is preliminary data.</text>
</comment>
<proteinExistence type="predicted"/>
<sequence length="918" mass="93685">MSEAAQLLNRGTWIQPGPATLVVRDAGWVLLVPGMKKEVVEAAWTVLGDGPTADDFPDKLVKAGGLESLDKLPAILYALMEGTTTHIGVKGKSPLVVYDETGSRLVAGTDEEPFTRLTVEGVRRIAFGDLPPEEPLGGLRLEAGVSRVRGFVQAIVDPADLADDARTALAEQVEQHGRSIEDPEAKKRRAEMPPPPAPKPAATSESVRKPMMATRPSGAMPTSRSASTPAKPAESAGPSVFDDLFGDKKPEPAAAQAPAATATPAAAPATPAPAPPTPAAAPATQAPTPPEPAPAPTPEPAAKGPDSAATSGGSPSSPAPSTNAVPSSQRDAGTAPEDDAVQAPAKETPAATPPAGKRRLVSTSLFDRKRRPAAGGDEARTSTADPAAAGPASASNTDARTAGSAPAPAPESQPSPEPAPEPEPSSGPAAPPQPAPAVEEPSIAPGTDQQRPSATRRPSPAASMPTPPPPDEDDSSPVTLVAPIDQDDAAEGTSTPDPSPDSAGAKDQAASSSTPAATLGFGTDLDATGAYDDLFGKTVFRSIEDAAVRRTEEDEHDGDEASTEAAGDSPEQADGAQDDSSEDIDEDRSDQPETLGQAELPTADAASSAIGGEFIDWVPGVGRSAPEIAQTAARRASQPAPGQPAYPQVHLAERPPAPVTGPPRAVPPDYGSAPVPREGLGFGQQPGTPSMQAQPGQQAGPQQYGAPFPRSRAPQAPPHSGRAASAPHPVAPSGPPPMAAARPNGPAHPHPPTGGSAAPAPQAPSRAVMIPGVICPNGHANSPERHQCRTCGGPLEHSTRSVPRPPLGYVQISTGNRVVLDRSAVIGRRPRASRVSADDVPQLVTVPSPQQDISRSHVELRLEGWHVVATDLGTTNGTTLIRPGTEPVRLRAGEGVVLGEGDQLDLGDGVRLMMRGMA</sequence>
<feature type="compositionally biased region" description="Pro residues" evidence="2">
    <location>
        <begin position="729"/>
        <end position="738"/>
    </location>
</feature>
<feature type="compositionally biased region" description="Pro residues" evidence="2">
    <location>
        <begin position="287"/>
        <end position="299"/>
    </location>
</feature>
<keyword evidence="5" id="KW-1185">Reference proteome</keyword>
<dbReference type="InterPro" id="IPR008984">
    <property type="entry name" value="SMAD_FHA_dom_sf"/>
</dbReference>
<feature type="compositionally biased region" description="Low complexity" evidence="2">
    <location>
        <begin position="692"/>
        <end position="707"/>
    </location>
</feature>
<feature type="compositionally biased region" description="Basic and acidic residues" evidence="2">
    <location>
        <begin position="173"/>
        <end position="185"/>
    </location>
</feature>
<keyword evidence="1" id="KW-0597">Phosphoprotein</keyword>
<feature type="compositionally biased region" description="Acidic residues" evidence="2">
    <location>
        <begin position="576"/>
        <end position="588"/>
    </location>
</feature>
<feature type="domain" description="FHA" evidence="3">
    <location>
        <begin position="824"/>
        <end position="880"/>
    </location>
</feature>
<protein>
    <recommendedName>
        <fullName evidence="3">FHA domain-containing protein</fullName>
    </recommendedName>
</protein>
<feature type="compositionally biased region" description="Pro residues" evidence="2">
    <location>
        <begin position="407"/>
        <end position="435"/>
    </location>
</feature>
<gene>
    <name evidence="4" type="ORF">D641_0114315</name>
</gene>
<dbReference type="PROSITE" id="PS50006">
    <property type="entry name" value="FHA_DOMAIN"/>
    <property type="match status" value="1"/>
</dbReference>
<organism evidence="4 5">
    <name type="scientific">Brachybacterium muris UCD-AY4</name>
    <dbReference type="NCBI Taxonomy" id="1249481"/>
    <lineage>
        <taxon>Bacteria</taxon>
        <taxon>Bacillati</taxon>
        <taxon>Actinomycetota</taxon>
        <taxon>Actinomycetes</taxon>
        <taxon>Micrococcales</taxon>
        <taxon>Dermabacteraceae</taxon>
        <taxon>Brachybacterium</taxon>
    </lineage>
</organism>
<evidence type="ECO:0000259" key="3">
    <source>
        <dbReference type="PROSITE" id="PS50006"/>
    </source>
</evidence>
<feature type="compositionally biased region" description="Low complexity" evidence="2">
    <location>
        <begin position="307"/>
        <end position="328"/>
    </location>
</feature>
<name>A0A022KPZ5_9MICO</name>
<dbReference type="Gene3D" id="2.60.200.20">
    <property type="match status" value="1"/>
</dbReference>
<feature type="compositionally biased region" description="Pro residues" evidence="2">
    <location>
        <begin position="270"/>
        <end position="279"/>
    </location>
</feature>
<feature type="region of interest" description="Disordered" evidence="2">
    <location>
        <begin position="626"/>
        <end position="763"/>
    </location>
</feature>
<accession>A0A022KPZ5</accession>
<feature type="compositionally biased region" description="Low complexity" evidence="2">
    <location>
        <begin position="343"/>
        <end position="355"/>
    </location>
</feature>